<reference key="1">
    <citation type="submission" date="2010-11" db="EMBL/GenBank/DDBJ databases">
        <title>The complete sequence of chromosome of Isophaera pallida ATCC 43644.</title>
        <authorList>
            <consortium name="US DOE Joint Genome Institute (JGI-PGF)"/>
            <person name="Lucas S."/>
            <person name="Copeland A."/>
            <person name="Lapidus A."/>
            <person name="Bruce D."/>
            <person name="Goodwin L."/>
            <person name="Pitluck S."/>
            <person name="Kyrpides N."/>
            <person name="Mavromatis K."/>
            <person name="Pagani I."/>
            <person name="Ivanova N."/>
            <person name="Saunders E."/>
            <person name="Brettin T."/>
            <person name="Detter J.C."/>
            <person name="Han C."/>
            <person name="Tapia R."/>
            <person name="Land M."/>
            <person name="Hauser L."/>
            <person name="Markowitz V."/>
            <person name="Cheng J.-F."/>
            <person name="Hugenholtz P."/>
            <person name="Woyke T."/>
            <person name="Wu D."/>
            <person name="Eisen J.A."/>
        </authorList>
    </citation>
    <scope>NUCLEOTIDE SEQUENCE</scope>
    <source>
        <strain>ATCC 43644</strain>
    </source>
</reference>
<evidence type="ECO:0000313" key="2">
    <source>
        <dbReference type="Proteomes" id="UP000008631"/>
    </source>
</evidence>
<dbReference type="InterPro" id="IPR014917">
    <property type="entry name" value="DUF1800"/>
</dbReference>
<dbReference type="Proteomes" id="UP000008631">
    <property type="component" value="Chromosome"/>
</dbReference>
<accession>E8QWK2</accession>
<dbReference type="STRING" id="575540.Isop_1308"/>
<reference evidence="1 2" key="2">
    <citation type="journal article" date="2011" name="Stand. Genomic Sci.">
        <title>Complete genome sequence of Isosphaera pallida type strain (IS1B).</title>
        <authorList>
            <consortium name="US DOE Joint Genome Institute (JGI-PGF)"/>
            <person name="Goker M."/>
            <person name="Cleland D."/>
            <person name="Saunders E."/>
            <person name="Lapidus A."/>
            <person name="Nolan M."/>
            <person name="Lucas S."/>
            <person name="Hammon N."/>
            <person name="Deshpande S."/>
            <person name="Cheng J.F."/>
            <person name="Tapia R."/>
            <person name="Han C."/>
            <person name="Goodwin L."/>
            <person name="Pitluck S."/>
            <person name="Liolios K."/>
            <person name="Pagani I."/>
            <person name="Ivanova N."/>
            <person name="Mavromatis K."/>
            <person name="Pati A."/>
            <person name="Chen A."/>
            <person name="Palaniappan K."/>
            <person name="Land M."/>
            <person name="Hauser L."/>
            <person name="Chang Y.J."/>
            <person name="Jeffries C.D."/>
            <person name="Detter J.C."/>
            <person name="Beck B."/>
            <person name="Woyke T."/>
            <person name="Bristow J."/>
            <person name="Eisen J.A."/>
            <person name="Markowitz V."/>
            <person name="Hugenholtz P."/>
            <person name="Kyrpides N.C."/>
            <person name="Klenk H.P."/>
        </authorList>
    </citation>
    <scope>NUCLEOTIDE SEQUENCE [LARGE SCALE GENOMIC DNA]</scope>
    <source>
        <strain evidence="2">ATCC 43644 / DSM 9630 / IS1B</strain>
    </source>
</reference>
<gene>
    <name evidence="1" type="ordered locus">Isop_1308</name>
</gene>
<dbReference type="RefSeq" id="WP_013564182.1">
    <property type="nucleotide sequence ID" value="NC_014962.1"/>
</dbReference>
<dbReference type="Pfam" id="PF08811">
    <property type="entry name" value="DUF1800"/>
    <property type="match status" value="1"/>
</dbReference>
<organism evidence="1 2">
    <name type="scientific">Isosphaera pallida (strain ATCC 43644 / DSM 9630 / IS1B)</name>
    <dbReference type="NCBI Taxonomy" id="575540"/>
    <lineage>
        <taxon>Bacteria</taxon>
        <taxon>Pseudomonadati</taxon>
        <taxon>Planctomycetota</taxon>
        <taxon>Planctomycetia</taxon>
        <taxon>Isosphaerales</taxon>
        <taxon>Isosphaeraceae</taxon>
        <taxon>Isosphaera</taxon>
    </lineage>
</organism>
<sequence length="494" mass="55038">MRTTLKPQGLDDSPRHAFAVAALNPSRWWEPWTPDESNPWDRDAVAHLHRRAGFMPNTSTLERDLNRTPDEAIESLLLGDEQGPDGQHADDLDAQADQLDRRVGRNLEGLQSCWLHRMIHTARPLRERMTLFWHDHFATSFDKVGDATLMRHHIALLRRHALGRFGPLLKAIGRDPAMLIWLDSAANRKRRPNENYAREVMELFTLGIGHYTEADIQEAARAFTGRFVVNGRYVERPEEFDDRPKRVLGKTAPFDGDSLADWLLEQPACAQFLAAKLASWFLSDLPEDLGGEASSGSDCLAPLAETLRTTRYDLTATLRFLLRSRIFFDPAMRRRKVKSPVEFTVGMVRSLDLIKPTLRLNELAQANNTMGQRLFAPPGVAGWDGGPAWLGTTATLARLNFALALVGAGPGDNPFGRGHQPEPVAINQLADLVDRYADLWLQAGASPSARRSIVEQVVTLERDPTNTPADADPGRARARAALGLLVALPEFQLA</sequence>
<dbReference type="AlphaFoldDB" id="E8QWK2"/>
<proteinExistence type="predicted"/>
<evidence type="ECO:0008006" key="3">
    <source>
        <dbReference type="Google" id="ProtNLM"/>
    </source>
</evidence>
<dbReference type="KEGG" id="ipa:Isop_1308"/>
<protein>
    <recommendedName>
        <fullName evidence="3">DUF1800 domain-containing protein</fullName>
    </recommendedName>
</protein>
<dbReference type="OrthoDB" id="9772295at2"/>
<name>E8QWK2_ISOPI</name>
<dbReference type="InParanoid" id="E8QWK2"/>
<dbReference type="eggNOG" id="COG5267">
    <property type="taxonomic scope" value="Bacteria"/>
</dbReference>
<dbReference type="EMBL" id="CP002353">
    <property type="protein sequence ID" value="ADV61894.1"/>
    <property type="molecule type" value="Genomic_DNA"/>
</dbReference>
<dbReference type="HOGENOM" id="CLU_026001_1_0_0"/>
<evidence type="ECO:0000313" key="1">
    <source>
        <dbReference type="EMBL" id="ADV61894.1"/>
    </source>
</evidence>
<keyword evidence="2" id="KW-1185">Reference proteome</keyword>